<dbReference type="Pfam" id="PF22990">
    <property type="entry name" value="ABHD16_N"/>
    <property type="match status" value="1"/>
</dbReference>
<dbReference type="GO" id="GO:0006660">
    <property type="term" value="P:phosphatidylserine catabolic process"/>
    <property type="evidence" value="ECO:0007669"/>
    <property type="project" value="TreeGrafter"/>
</dbReference>
<keyword evidence="1" id="KW-0812">Transmembrane</keyword>
<dbReference type="PANTHER" id="PTHR12277:SF72">
    <property type="entry name" value="BAT5L PROTEIN"/>
    <property type="match status" value="1"/>
</dbReference>
<proteinExistence type="predicted"/>
<keyword evidence="1" id="KW-0472">Membrane</keyword>
<comment type="caution">
    <text evidence="4">The sequence shown here is derived from an EMBL/GenBank/DDBJ whole genome shotgun (WGS) entry which is preliminary data.</text>
</comment>
<dbReference type="Proteomes" id="UP001432146">
    <property type="component" value="Unassembled WGS sequence"/>
</dbReference>
<keyword evidence="1" id="KW-1133">Transmembrane helix</keyword>
<dbReference type="Gene3D" id="3.40.50.1820">
    <property type="entry name" value="alpha/beta hydrolase"/>
    <property type="match status" value="1"/>
</dbReference>
<dbReference type="AlphaFoldDB" id="A0AAW0ZV41"/>
<dbReference type="GO" id="GO:0047372">
    <property type="term" value="F:monoacylglycerol lipase activity"/>
    <property type="evidence" value="ECO:0007669"/>
    <property type="project" value="TreeGrafter"/>
</dbReference>
<evidence type="ECO:0000259" key="3">
    <source>
        <dbReference type="Pfam" id="PF22990"/>
    </source>
</evidence>
<dbReference type="Pfam" id="PF00561">
    <property type="entry name" value="Abhydrolase_1"/>
    <property type="match status" value="1"/>
</dbReference>
<accession>A0AAW0ZV41</accession>
<dbReference type="PANTHER" id="PTHR12277">
    <property type="entry name" value="ALPHA/BETA HYDROLASE DOMAIN-CONTAINING PROTEIN"/>
    <property type="match status" value="1"/>
</dbReference>
<feature type="transmembrane region" description="Helical" evidence="1">
    <location>
        <begin position="44"/>
        <end position="68"/>
    </location>
</feature>
<name>A0AAW0ZV41_9HYME</name>
<keyword evidence="5" id="KW-1185">Reference proteome</keyword>
<reference evidence="4 5" key="1">
    <citation type="submission" date="2024-05" db="EMBL/GenBank/DDBJ databases">
        <title>The nuclear and mitochondrial genome assemblies of Tetragonisca angustula (Apidae: Meliponini), a tiny yet remarkable pollinator in the Neotropics.</title>
        <authorList>
            <person name="Ferrari R."/>
            <person name="Ricardo P.C."/>
            <person name="Dias F.C."/>
            <person name="Araujo N.S."/>
            <person name="Soares D.O."/>
            <person name="Zhou Q.-S."/>
            <person name="Zhu C.-D."/>
            <person name="Coutinho L."/>
            <person name="Airas M.C."/>
            <person name="Batista T.M."/>
        </authorList>
    </citation>
    <scope>NUCLEOTIDE SEQUENCE [LARGE SCALE GENOMIC DNA]</scope>
    <source>
        <strain evidence="4">ASF017062</strain>
        <tissue evidence="4">Abdomen</tissue>
    </source>
</reference>
<feature type="domain" description="AB hydrolase-1" evidence="2">
    <location>
        <begin position="259"/>
        <end position="398"/>
    </location>
</feature>
<dbReference type="InterPro" id="IPR054518">
    <property type="entry name" value="ABHD16_N"/>
</dbReference>
<dbReference type="GO" id="GO:0012505">
    <property type="term" value="C:endomembrane system"/>
    <property type="evidence" value="ECO:0007669"/>
    <property type="project" value="TreeGrafter"/>
</dbReference>
<sequence>MSFIRTLWKCNFGPRLFKVYEITWIGRLVEKSYEPNSLERWGDQIVICFAAIWSISLYTIPLVAIFFYEHSSSITENIFSLSKLAASASAIFIASLAARSCSRATNPVYLKFLKTLYEANAHYSAETKQELDKYEFEFWARPVDFNIKDVEKDSAREKLTLEKIAASSGRIKRQTSKEFICTLPCKFLSYIVAHTFAIKMMYPGSVTILNWAFRSTLLKGRIHLIKHGGERYKLLAADNNEIDAIFIDRRNKKTNGDVLVITCEGNCGFYETGIISTPMSKGYSILGWNHPGFGSSTGAPYPLQEENAIDCVMRFAIDHLKFPEEQIILYGWSIGGYTATWAAMNYPFIQSLVLDATFDDVLPLAIMMFSSLEGLVRNIIRDYFNLNIAEQLNRYNGTMLLIRRTEDEVVCTPSGNSLSGNRGNMLLAKLLMRRYPHLFMENSECAVLLVKFLSADISNRKSIIETVEVDEKQCLELIAADIEKNGGTVQYPSTLGEDCDSKIKQQLILFLATMYMKDQSSSHCTPLAVDLFQPGWDPASTLSITE</sequence>
<protein>
    <submittedName>
        <fullName evidence="4">Uncharacterized protein</fullName>
    </submittedName>
</protein>
<evidence type="ECO:0000313" key="5">
    <source>
        <dbReference type="Proteomes" id="UP001432146"/>
    </source>
</evidence>
<organism evidence="4 5">
    <name type="scientific">Tetragonisca angustula</name>
    <dbReference type="NCBI Taxonomy" id="166442"/>
    <lineage>
        <taxon>Eukaryota</taxon>
        <taxon>Metazoa</taxon>
        <taxon>Ecdysozoa</taxon>
        <taxon>Arthropoda</taxon>
        <taxon>Hexapoda</taxon>
        <taxon>Insecta</taxon>
        <taxon>Pterygota</taxon>
        <taxon>Neoptera</taxon>
        <taxon>Endopterygota</taxon>
        <taxon>Hymenoptera</taxon>
        <taxon>Apocrita</taxon>
        <taxon>Aculeata</taxon>
        <taxon>Apoidea</taxon>
        <taxon>Anthophila</taxon>
        <taxon>Apidae</taxon>
        <taxon>Tetragonisca</taxon>
    </lineage>
</organism>
<dbReference type="EMBL" id="JAWNGG020000120">
    <property type="protein sequence ID" value="KAK9300878.1"/>
    <property type="molecule type" value="Genomic_DNA"/>
</dbReference>
<dbReference type="GO" id="GO:0052651">
    <property type="term" value="P:monoacylglycerol catabolic process"/>
    <property type="evidence" value="ECO:0007669"/>
    <property type="project" value="TreeGrafter"/>
</dbReference>
<feature type="domain" description="Phosphatidylserine Lipase ABHD16 N-terminal" evidence="3">
    <location>
        <begin position="6"/>
        <end position="137"/>
    </location>
</feature>
<evidence type="ECO:0000256" key="1">
    <source>
        <dbReference type="SAM" id="Phobius"/>
    </source>
</evidence>
<evidence type="ECO:0000313" key="4">
    <source>
        <dbReference type="EMBL" id="KAK9300878.1"/>
    </source>
</evidence>
<evidence type="ECO:0000259" key="2">
    <source>
        <dbReference type="Pfam" id="PF00561"/>
    </source>
</evidence>
<dbReference type="GO" id="GO:0004620">
    <property type="term" value="F:phospholipase activity"/>
    <property type="evidence" value="ECO:0007669"/>
    <property type="project" value="TreeGrafter"/>
</dbReference>
<gene>
    <name evidence="4" type="ORF">QLX08_006583</name>
</gene>
<dbReference type="InterPro" id="IPR000073">
    <property type="entry name" value="AB_hydrolase_1"/>
</dbReference>
<dbReference type="InterPro" id="IPR029058">
    <property type="entry name" value="AB_hydrolase_fold"/>
</dbReference>
<feature type="transmembrane region" description="Helical" evidence="1">
    <location>
        <begin position="80"/>
        <end position="98"/>
    </location>
</feature>
<dbReference type="SUPFAM" id="SSF53474">
    <property type="entry name" value="alpha/beta-Hydrolases"/>
    <property type="match status" value="1"/>
</dbReference>